<feature type="region of interest" description="Disordered" evidence="1">
    <location>
        <begin position="368"/>
        <end position="390"/>
    </location>
</feature>
<dbReference type="EMBL" id="ML977585">
    <property type="protein sequence ID" value="KAF2000994.1"/>
    <property type="molecule type" value="Genomic_DNA"/>
</dbReference>
<evidence type="ECO:0000256" key="1">
    <source>
        <dbReference type="SAM" id="MobiDB-lite"/>
    </source>
</evidence>
<proteinExistence type="predicted"/>
<dbReference type="OrthoDB" id="5366256at2759"/>
<feature type="region of interest" description="Disordered" evidence="1">
    <location>
        <begin position="1"/>
        <end position="154"/>
    </location>
</feature>
<evidence type="ECO:0000313" key="2">
    <source>
        <dbReference type="EMBL" id="KAF2000994.1"/>
    </source>
</evidence>
<feature type="compositionally biased region" description="Polar residues" evidence="1">
    <location>
        <begin position="217"/>
        <end position="249"/>
    </location>
</feature>
<keyword evidence="3" id="KW-1185">Reference proteome</keyword>
<feature type="compositionally biased region" description="Low complexity" evidence="1">
    <location>
        <begin position="143"/>
        <end position="154"/>
    </location>
</feature>
<reference evidence="2" key="1">
    <citation type="journal article" date="2020" name="Stud. Mycol.">
        <title>101 Dothideomycetes genomes: a test case for predicting lifestyles and emergence of pathogens.</title>
        <authorList>
            <person name="Haridas S."/>
            <person name="Albert R."/>
            <person name="Binder M."/>
            <person name="Bloem J."/>
            <person name="Labutti K."/>
            <person name="Salamov A."/>
            <person name="Andreopoulos B."/>
            <person name="Baker S."/>
            <person name="Barry K."/>
            <person name="Bills G."/>
            <person name="Bluhm B."/>
            <person name="Cannon C."/>
            <person name="Castanera R."/>
            <person name="Culley D."/>
            <person name="Daum C."/>
            <person name="Ezra D."/>
            <person name="Gonzalez J."/>
            <person name="Henrissat B."/>
            <person name="Kuo A."/>
            <person name="Liang C."/>
            <person name="Lipzen A."/>
            <person name="Lutzoni F."/>
            <person name="Magnuson J."/>
            <person name="Mondo S."/>
            <person name="Nolan M."/>
            <person name="Ohm R."/>
            <person name="Pangilinan J."/>
            <person name="Park H.-J."/>
            <person name="Ramirez L."/>
            <person name="Alfaro M."/>
            <person name="Sun H."/>
            <person name="Tritt A."/>
            <person name="Yoshinaga Y."/>
            <person name="Zwiers L.-H."/>
            <person name="Turgeon B."/>
            <person name="Goodwin S."/>
            <person name="Spatafora J."/>
            <person name="Crous P."/>
            <person name="Grigoriev I."/>
        </authorList>
    </citation>
    <scope>NUCLEOTIDE SEQUENCE</scope>
    <source>
        <strain evidence="2">CBS 123094</strain>
    </source>
</reference>
<feature type="compositionally biased region" description="Basic and acidic residues" evidence="1">
    <location>
        <begin position="453"/>
        <end position="468"/>
    </location>
</feature>
<accession>A0A6A5WJ73</accession>
<feature type="region of interest" description="Disordered" evidence="1">
    <location>
        <begin position="449"/>
        <end position="468"/>
    </location>
</feature>
<gene>
    <name evidence="2" type="ORF">P154DRAFT_184873</name>
</gene>
<feature type="compositionally biased region" description="Polar residues" evidence="1">
    <location>
        <begin position="262"/>
        <end position="277"/>
    </location>
</feature>
<evidence type="ECO:0000313" key="3">
    <source>
        <dbReference type="Proteomes" id="UP000799779"/>
    </source>
</evidence>
<protein>
    <recommendedName>
        <fullName evidence="4">C2H2-type domain-containing protein</fullName>
    </recommendedName>
</protein>
<organism evidence="2 3">
    <name type="scientific">Amniculicola lignicola CBS 123094</name>
    <dbReference type="NCBI Taxonomy" id="1392246"/>
    <lineage>
        <taxon>Eukaryota</taxon>
        <taxon>Fungi</taxon>
        <taxon>Dikarya</taxon>
        <taxon>Ascomycota</taxon>
        <taxon>Pezizomycotina</taxon>
        <taxon>Dothideomycetes</taxon>
        <taxon>Pleosporomycetidae</taxon>
        <taxon>Pleosporales</taxon>
        <taxon>Amniculicolaceae</taxon>
        <taxon>Amniculicola</taxon>
    </lineage>
</organism>
<feature type="compositionally biased region" description="Polar residues" evidence="1">
    <location>
        <begin position="77"/>
        <end position="109"/>
    </location>
</feature>
<name>A0A6A5WJ73_9PLEO</name>
<dbReference type="AlphaFoldDB" id="A0A6A5WJ73"/>
<feature type="region of interest" description="Disordered" evidence="1">
    <location>
        <begin position="202"/>
        <end position="302"/>
    </location>
</feature>
<feature type="compositionally biased region" description="Low complexity" evidence="1">
    <location>
        <begin position="290"/>
        <end position="302"/>
    </location>
</feature>
<evidence type="ECO:0008006" key="4">
    <source>
        <dbReference type="Google" id="ProtNLM"/>
    </source>
</evidence>
<dbReference type="Proteomes" id="UP000799779">
    <property type="component" value="Unassembled WGS sequence"/>
</dbReference>
<sequence>MTPRSPIQHPKTTTISRRLRSRADQDLSVQPPELPQVRSLRSRRAATLSSNSHISVNYQLEEATPLWDPAGVDDSFTRSNSSHPSGLATSHPSGLDQNPTPDLLLSQTLDHLPPYHSPQGSPTELVPLSNHPHSDHFEVPHTSGSNLLPSPLPSVSGSHSAVDYGHLRLSPDPDLSQDHQVEYQDMSQLDFMMPAQYGSLDHHYQHHPNLDTPNYPPMQQTYSDTRASQPPTSNYGSSYTSAPTLQNGNPPRRSTELPALSAYQSSSVPRSPYQQSLGPMRASPTPIAYPPSSSESSPMLSSAPHSYPYPAIHANLPGQSIGALGSNSSSYPAPPIYPPTSYEMSGYGTLPPTMYPASSTAGPYQSYDSPAGLASTNGAGSGLPSSPGGGAGVRVINSRPKPQCWEHGCNGRQFSTFSNLLRHQREKSGTAAKSYCPKCGAEFTRTTARNGHMAHDKCKPRRASDESR</sequence>